<dbReference type="Gene3D" id="3.40.250.10">
    <property type="entry name" value="Rhodanese-like domain"/>
    <property type="match status" value="2"/>
</dbReference>
<dbReference type="PANTHER" id="PTHR11364">
    <property type="entry name" value="THIOSULFATE SULFERTANSFERASE"/>
    <property type="match status" value="1"/>
</dbReference>
<reference evidence="5" key="1">
    <citation type="journal article" date="2021" name="Syst. Appl. Microbiol.">
        <title>Roseomonas hellenica sp. nov., isolated from roots of wild-growing Alkanna tinctoria.</title>
        <authorList>
            <person name="Rat A."/>
            <person name="Naranjo H.D."/>
            <person name="Lebbe L."/>
            <person name="Cnockaert M."/>
            <person name="Krigas N."/>
            <person name="Grigoriadou K."/>
            <person name="Maloupa E."/>
            <person name="Willems A."/>
        </authorList>
    </citation>
    <scope>NUCLEOTIDE SEQUENCE [LARGE SCALE GENOMIC DNA]</scope>
    <source>
        <strain evidence="5">LMG 31523</strain>
    </source>
</reference>
<dbReference type="SUPFAM" id="SSF52821">
    <property type="entry name" value="Rhodanese/Cell cycle control phosphatase"/>
    <property type="match status" value="2"/>
</dbReference>
<dbReference type="PANTHER" id="PTHR11364:SF27">
    <property type="entry name" value="SULFURTRANSFERASE"/>
    <property type="match status" value="1"/>
</dbReference>
<protein>
    <submittedName>
        <fullName evidence="4">Sulfurtransferase</fullName>
    </submittedName>
</protein>
<dbReference type="PROSITE" id="PS00380">
    <property type="entry name" value="RHODANESE_1"/>
    <property type="match status" value="1"/>
</dbReference>
<dbReference type="InterPro" id="IPR036873">
    <property type="entry name" value="Rhodanese-like_dom_sf"/>
</dbReference>
<proteinExistence type="predicted"/>
<keyword evidence="5" id="KW-1185">Reference proteome</keyword>
<organism evidence="4 5">
    <name type="scientific">Plastoroseomonas hellenica</name>
    <dbReference type="NCBI Taxonomy" id="2687306"/>
    <lineage>
        <taxon>Bacteria</taxon>
        <taxon>Pseudomonadati</taxon>
        <taxon>Pseudomonadota</taxon>
        <taxon>Alphaproteobacteria</taxon>
        <taxon>Acetobacterales</taxon>
        <taxon>Acetobacteraceae</taxon>
        <taxon>Plastoroseomonas</taxon>
    </lineage>
</organism>
<feature type="domain" description="Rhodanese" evidence="3">
    <location>
        <begin position="161"/>
        <end position="275"/>
    </location>
</feature>
<dbReference type="InterPro" id="IPR001763">
    <property type="entry name" value="Rhodanese-like_dom"/>
</dbReference>
<dbReference type="PROSITE" id="PS50206">
    <property type="entry name" value="RHODANESE_3"/>
    <property type="match status" value="2"/>
</dbReference>
<dbReference type="CDD" id="cd01449">
    <property type="entry name" value="TST_Repeat_2"/>
    <property type="match status" value="1"/>
</dbReference>
<dbReference type="SMART" id="SM00450">
    <property type="entry name" value="RHOD"/>
    <property type="match status" value="2"/>
</dbReference>
<evidence type="ECO:0000313" key="5">
    <source>
        <dbReference type="Proteomes" id="UP001196870"/>
    </source>
</evidence>
<dbReference type="EMBL" id="JAAGBB010000003">
    <property type="protein sequence ID" value="MBR0663363.1"/>
    <property type="molecule type" value="Genomic_DNA"/>
</dbReference>
<comment type="caution">
    <text evidence="4">The sequence shown here is derived from an EMBL/GenBank/DDBJ whole genome shotgun (WGS) entry which is preliminary data.</text>
</comment>
<evidence type="ECO:0000256" key="1">
    <source>
        <dbReference type="ARBA" id="ARBA00022679"/>
    </source>
</evidence>
<name>A0ABS5ESU1_9PROT</name>
<sequence>MSPLITAAELQAALGRVVVFDATYYLPNENKNGAEEFARAHIPGARYFNINEVADQDTDLPHMVPTAFRFAKLVGAMGVANDSHVVFYDQTGTTRAPRGWWMFRLFGHEKVQVLDGGLPAWRAAGLPLESGVPAPATPASFTPDFRAERLKGIGDMKRIVADGSAQVIDARARGRFEGTAPEPRAGLPNGHMPGAGNLPVTEIMGPDGRLLPPETLRGLYQAAGADGARPLVMSCGSGVTASALALGAVVAGLPEPAVYDGSWTEWALRAETPKVTGR</sequence>
<dbReference type="Proteomes" id="UP001196870">
    <property type="component" value="Unassembled WGS sequence"/>
</dbReference>
<keyword evidence="2" id="KW-0677">Repeat</keyword>
<dbReference type="CDD" id="cd01448">
    <property type="entry name" value="TST_Repeat_1"/>
    <property type="match status" value="1"/>
</dbReference>
<dbReference type="InterPro" id="IPR045078">
    <property type="entry name" value="TST/MPST-like"/>
</dbReference>
<dbReference type="InterPro" id="IPR001307">
    <property type="entry name" value="Thiosulphate_STrfase_CS"/>
</dbReference>
<accession>A0ABS5ESU1</accession>
<dbReference type="Pfam" id="PF00581">
    <property type="entry name" value="Rhodanese"/>
    <property type="match status" value="2"/>
</dbReference>
<evidence type="ECO:0000256" key="2">
    <source>
        <dbReference type="ARBA" id="ARBA00022737"/>
    </source>
</evidence>
<dbReference type="RefSeq" id="WP_211850957.1">
    <property type="nucleotide sequence ID" value="NZ_JAAGBB010000003.1"/>
</dbReference>
<evidence type="ECO:0000313" key="4">
    <source>
        <dbReference type="EMBL" id="MBR0663363.1"/>
    </source>
</evidence>
<keyword evidence="1" id="KW-0808">Transferase</keyword>
<gene>
    <name evidence="4" type="ORF">GXW71_03245</name>
</gene>
<evidence type="ECO:0000259" key="3">
    <source>
        <dbReference type="PROSITE" id="PS50206"/>
    </source>
</evidence>
<feature type="domain" description="Rhodanese" evidence="3">
    <location>
        <begin position="13"/>
        <end position="130"/>
    </location>
</feature>